<dbReference type="InParanoid" id="A0A078AEU3"/>
<name>A0A078AEU3_STYLE</name>
<evidence type="ECO:0008006" key="4">
    <source>
        <dbReference type="Google" id="ProtNLM"/>
    </source>
</evidence>
<dbReference type="EMBL" id="CCKQ01008568">
    <property type="protein sequence ID" value="CDW80027.1"/>
    <property type="molecule type" value="Genomic_DNA"/>
</dbReference>
<sequence length="562" mass="62465">MQKQRSQLKWRQEATNTFNWNATQKLSWSVVNAFIDVQTSPDGDVYAIQSIESEMETKKYFVYLYSITSNIWSLTDANFQAKAVRFDRLGNIYYLDQNNCILNSQKQKLICGSFDFEVTVNREIYLLHDGLGALTKDTLSTPWRSVGVEDYTYKALSGYKGITLLKDQPILIQSDGTVDSNYGGEKLVSISAGIDGSLWALKQEANVINYQILKWQTVAQKWYIVSGARGASLSAYNEISVAIVDEKGLLSLSSQVGHQDEAQYLGIVSTAHTSTAPTLQQITNVPSTTNIPATTDAPATTYVPATTEIPSTTVAPTTTDIPTTTVAPSTTDNPITVPPSTTDIPTTVPPTTNMPPAIVSTTPEVFPTIIGQPSDSFVTKITFKKFAQKVNETFGTNIKSFTQVFNAQSWQKQRDDAMNAILLKSRIFGFILTNAGPILGFYYEDPILTTSQGSDGKLLTNTMIYGISSDHFSYKEYEDNYQTYFGPFVEGNPAMQIITTPRARITFFPSCQNFIGSENVAECFTGTNFDQMEQCYWTLLKPKNSPPDFECKQIEYYQGNLQ</sequence>
<accession>A0A078AEU3</accession>
<reference evidence="2 3" key="1">
    <citation type="submission" date="2014-06" db="EMBL/GenBank/DDBJ databases">
        <authorList>
            <person name="Swart Estienne"/>
        </authorList>
    </citation>
    <scope>NUCLEOTIDE SEQUENCE [LARGE SCALE GENOMIC DNA]</scope>
    <source>
        <strain evidence="2 3">130c</strain>
    </source>
</reference>
<evidence type="ECO:0000313" key="2">
    <source>
        <dbReference type="EMBL" id="CDW80027.1"/>
    </source>
</evidence>
<gene>
    <name evidence="2" type="primary">Contig11241.g12004</name>
    <name evidence="2" type="ORF">STYLEM_9021</name>
</gene>
<protein>
    <recommendedName>
        <fullName evidence="4">TLDc domain-containing protein</fullName>
    </recommendedName>
</protein>
<keyword evidence="3" id="KW-1185">Reference proteome</keyword>
<dbReference type="Proteomes" id="UP000039865">
    <property type="component" value="Unassembled WGS sequence"/>
</dbReference>
<dbReference type="AlphaFoldDB" id="A0A078AEU3"/>
<feature type="region of interest" description="Disordered" evidence="1">
    <location>
        <begin position="313"/>
        <end position="352"/>
    </location>
</feature>
<evidence type="ECO:0000313" key="3">
    <source>
        <dbReference type="Proteomes" id="UP000039865"/>
    </source>
</evidence>
<evidence type="ECO:0000256" key="1">
    <source>
        <dbReference type="SAM" id="MobiDB-lite"/>
    </source>
</evidence>
<organism evidence="2 3">
    <name type="scientific">Stylonychia lemnae</name>
    <name type="common">Ciliate</name>
    <dbReference type="NCBI Taxonomy" id="5949"/>
    <lineage>
        <taxon>Eukaryota</taxon>
        <taxon>Sar</taxon>
        <taxon>Alveolata</taxon>
        <taxon>Ciliophora</taxon>
        <taxon>Intramacronucleata</taxon>
        <taxon>Spirotrichea</taxon>
        <taxon>Stichotrichia</taxon>
        <taxon>Sporadotrichida</taxon>
        <taxon>Oxytrichidae</taxon>
        <taxon>Stylonychinae</taxon>
        <taxon>Stylonychia</taxon>
    </lineage>
</organism>
<proteinExistence type="predicted"/>